<protein>
    <submittedName>
        <fullName evidence="1">Protein kinase</fullName>
    </submittedName>
</protein>
<dbReference type="EMBL" id="LT961841">
    <property type="protein sequence ID" value="SOO46588.1"/>
    <property type="molecule type" value="Genomic_DNA"/>
</dbReference>
<keyword evidence="1" id="KW-0808">Transferase</keyword>
<dbReference type="GO" id="GO:0016301">
    <property type="term" value="F:kinase activity"/>
    <property type="evidence" value="ECO:0007669"/>
    <property type="project" value="UniProtKB-KW"/>
</dbReference>
<evidence type="ECO:0000313" key="1">
    <source>
        <dbReference type="EMBL" id="SOO46588.1"/>
    </source>
</evidence>
<reference evidence="2" key="1">
    <citation type="submission" date="2017-10" db="EMBL/GenBank/DDBJ databases">
        <authorList>
            <person name="Skurnik M."/>
        </authorList>
    </citation>
    <scope>NUCLEOTIDE SEQUENCE [LARGE SCALE GENOMIC DNA]</scope>
</reference>
<dbReference type="Proteomes" id="UP000241604">
    <property type="component" value="Segment"/>
</dbReference>
<organism evidence="1 2">
    <name type="scientific">Yersinia phage fPS-89</name>
    <dbReference type="NCBI Taxonomy" id="2052744"/>
    <lineage>
        <taxon>Viruses</taxon>
        <taxon>Duplodnaviria</taxon>
        <taxon>Heunggongvirae</taxon>
        <taxon>Uroviricota</taxon>
        <taxon>Caudoviricetes</taxon>
        <taxon>Autographivirales</taxon>
        <taxon>Autotranscriptaviridae</taxon>
        <taxon>Studiervirinae</taxon>
        <taxon>Helsettvirus</taxon>
        <taxon>Helsettvirus fPS53</taxon>
    </lineage>
</organism>
<name>A0A2D0PEN6_9CAUD</name>
<sequence>MNTQPTLTFSESLQVAYSELKTIPIDLLDTRQERLVYLLVSIVNRLTGNGKSTLSCTEVVDQEYWCNLLQMSEEVGFKYLGAGHFSAAFSHPMLPKRAIKIGFKKEDSGAAYTAWCRANQGRAGVPVIHAVSRSAGCYSVVLDHLHEFTYQKSVTDYYEVIRDVINGDVVETWDNLSIELVKTSQDIRKFFKGIAEFDIHRGNVMIHPDTGHVVITDPVSFSEDLATTEAPLDFDALVKEIVEAHAAELIRKAKPRQRMEKRR</sequence>
<gene>
    <name evidence="1" type="primary">g002</name>
</gene>
<accession>A0A2D0PEN6</accession>
<evidence type="ECO:0000313" key="2">
    <source>
        <dbReference type="Proteomes" id="UP000241604"/>
    </source>
</evidence>
<keyword evidence="1" id="KW-0418">Kinase</keyword>
<proteinExistence type="predicted"/>